<evidence type="ECO:0000313" key="1">
    <source>
        <dbReference type="EMBL" id="RHN53339.1"/>
    </source>
</evidence>
<dbReference type="Proteomes" id="UP000265566">
    <property type="component" value="Chromosome 5"/>
</dbReference>
<name>A0A396HJ43_MEDTR</name>
<protein>
    <submittedName>
        <fullName evidence="1">Uncharacterized protein</fullName>
    </submittedName>
</protein>
<sequence>MDSIHNRFPRLDVLFSPNTWRVWIPLSGVRYTGSFGYEKTSVRTGCSLRVIEDSMRLWNIAIGSVSCECVRDTGSFSYEKTTFGCSL</sequence>
<comment type="caution">
    <text evidence="1">The sequence shown here is derived from an EMBL/GenBank/DDBJ whole genome shotgun (WGS) entry which is preliminary data.</text>
</comment>
<dbReference type="Gramene" id="rna28237">
    <property type="protein sequence ID" value="RHN53339.1"/>
    <property type="gene ID" value="gene28237"/>
</dbReference>
<accession>A0A396HJ43</accession>
<gene>
    <name evidence="1" type="ORF">MtrunA17_Chr5g0394821</name>
</gene>
<evidence type="ECO:0000313" key="2">
    <source>
        <dbReference type="Proteomes" id="UP000265566"/>
    </source>
</evidence>
<proteinExistence type="predicted"/>
<reference evidence="2" key="1">
    <citation type="journal article" date="2018" name="Nat. Plants">
        <title>Whole-genome landscape of Medicago truncatula symbiotic genes.</title>
        <authorList>
            <person name="Pecrix Y."/>
            <person name="Staton S.E."/>
            <person name="Sallet E."/>
            <person name="Lelandais-Briere C."/>
            <person name="Moreau S."/>
            <person name="Carrere S."/>
            <person name="Blein T."/>
            <person name="Jardinaud M.F."/>
            <person name="Latrasse D."/>
            <person name="Zouine M."/>
            <person name="Zahm M."/>
            <person name="Kreplak J."/>
            <person name="Mayjonade B."/>
            <person name="Satge C."/>
            <person name="Perez M."/>
            <person name="Cauet S."/>
            <person name="Marande W."/>
            <person name="Chantry-Darmon C."/>
            <person name="Lopez-Roques C."/>
            <person name="Bouchez O."/>
            <person name="Berard A."/>
            <person name="Debelle F."/>
            <person name="Munos S."/>
            <person name="Bendahmane A."/>
            <person name="Berges H."/>
            <person name="Niebel A."/>
            <person name="Buitink J."/>
            <person name="Frugier F."/>
            <person name="Benhamed M."/>
            <person name="Crespi M."/>
            <person name="Gouzy J."/>
            <person name="Gamas P."/>
        </authorList>
    </citation>
    <scope>NUCLEOTIDE SEQUENCE [LARGE SCALE GENOMIC DNA]</scope>
    <source>
        <strain evidence="2">cv. Jemalong A17</strain>
    </source>
</reference>
<organism evidence="1 2">
    <name type="scientific">Medicago truncatula</name>
    <name type="common">Barrel medic</name>
    <name type="synonym">Medicago tribuloides</name>
    <dbReference type="NCBI Taxonomy" id="3880"/>
    <lineage>
        <taxon>Eukaryota</taxon>
        <taxon>Viridiplantae</taxon>
        <taxon>Streptophyta</taxon>
        <taxon>Embryophyta</taxon>
        <taxon>Tracheophyta</taxon>
        <taxon>Spermatophyta</taxon>
        <taxon>Magnoliopsida</taxon>
        <taxon>eudicotyledons</taxon>
        <taxon>Gunneridae</taxon>
        <taxon>Pentapetalae</taxon>
        <taxon>rosids</taxon>
        <taxon>fabids</taxon>
        <taxon>Fabales</taxon>
        <taxon>Fabaceae</taxon>
        <taxon>Papilionoideae</taxon>
        <taxon>50 kb inversion clade</taxon>
        <taxon>NPAAA clade</taxon>
        <taxon>Hologalegina</taxon>
        <taxon>IRL clade</taxon>
        <taxon>Trifolieae</taxon>
        <taxon>Medicago</taxon>
    </lineage>
</organism>
<dbReference type="AlphaFoldDB" id="A0A396HJ43"/>
<dbReference type="EMBL" id="PSQE01000005">
    <property type="protein sequence ID" value="RHN53339.1"/>
    <property type="molecule type" value="Genomic_DNA"/>
</dbReference>